<reference evidence="1" key="1">
    <citation type="submission" date="2021-02" db="EMBL/GenBank/DDBJ databases">
        <authorList>
            <person name="Dougan E. K."/>
            <person name="Rhodes N."/>
            <person name="Thang M."/>
            <person name="Chan C."/>
        </authorList>
    </citation>
    <scope>NUCLEOTIDE SEQUENCE</scope>
</reference>
<keyword evidence="2" id="KW-1185">Reference proteome</keyword>
<comment type="caution">
    <text evidence="1">The sequence shown here is derived from an EMBL/GenBank/DDBJ whole genome shotgun (WGS) entry which is preliminary data.</text>
</comment>
<evidence type="ECO:0000313" key="1">
    <source>
        <dbReference type="EMBL" id="CAE7384706.1"/>
    </source>
</evidence>
<evidence type="ECO:0000313" key="2">
    <source>
        <dbReference type="Proteomes" id="UP000649617"/>
    </source>
</evidence>
<sequence length="129" mass="13911">MAPDGDILEALRPKSVQELHAAVAAGKPRAVPPIVNQLQDFVLQQQLCEERCKSRLRDRAAYEAKLLPYADHADLPGGTGLQRTTTPGQNLKDDARGHVIKAVHGRFAALDGQCDVLCGRRLAHLVGGS</sequence>
<organism evidence="1 2">
    <name type="scientific">Symbiodinium pilosum</name>
    <name type="common">Dinoflagellate</name>
    <dbReference type="NCBI Taxonomy" id="2952"/>
    <lineage>
        <taxon>Eukaryota</taxon>
        <taxon>Sar</taxon>
        <taxon>Alveolata</taxon>
        <taxon>Dinophyceae</taxon>
        <taxon>Suessiales</taxon>
        <taxon>Symbiodiniaceae</taxon>
        <taxon>Symbiodinium</taxon>
    </lineage>
</organism>
<dbReference type="OrthoDB" id="444724at2759"/>
<accession>A0A812QJF9</accession>
<dbReference type="AlphaFoldDB" id="A0A812QJF9"/>
<protein>
    <submittedName>
        <fullName evidence="1">Uncharacterized protein</fullName>
    </submittedName>
</protein>
<dbReference type="EMBL" id="CAJNIZ010016336">
    <property type="protein sequence ID" value="CAE7384706.1"/>
    <property type="molecule type" value="Genomic_DNA"/>
</dbReference>
<gene>
    <name evidence="1" type="ORF">SPIL2461_LOCUS9406</name>
</gene>
<name>A0A812QJF9_SYMPI</name>
<proteinExistence type="predicted"/>
<dbReference type="Proteomes" id="UP000649617">
    <property type="component" value="Unassembled WGS sequence"/>
</dbReference>